<dbReference type="EMBL" id="JAFIRN010000001">
    <property type="protein sequence ID" value="KAG5857191.1"/>
    <property type="molecule type" value="Genomic_DNA"/>
</dbReference>
<evidence type="ECO:0008006" key="5">
    <source>
        <dbReference type="Google" id="ProtNLM"/>
    </source>
</evidence>
<accession>A0A9D3MY39</accession>
<evidence type="ECO:0000256" key="1">
    <source>
        <dbReference type="SAM" id="Coils"/>
    </source>
</evidence>
<feature type="compositionally biased region" description="Basic and acidic residues" evidence="2">
    <location>
        <begin position="419"/>
        <end position="436"/>
    </location>
</feature>
<proteinExistence type="predicted"/>
<comment type="caution">
    <text evidence="3">The sequence shown here is derived from an EMBL/GenBank/DDBJ whole genome shotgun (WGS) entry which is preliminary data.</text>
</comment>
<feature type="compositionally biased region" description="Polar residues" evidence="2">
    <location>
        <begin position="203"/>
        <end position="213"/>
    </location>
</feature>
<dbReference type="InterPro" id="IPR026175">
    <property type="entry name" value="MIPOL1"/>
</dbReference>
<dbReference type="PANTHER" id="PTHR22089:SF2">
    <property type="entry name" value="MIRROR-IMAGE POLYDACTYLY GENE 1 PROTEIN"/>
    <property type="match status" value="1"/>
</dbReference>
<evidence type="ECO:0000313" key="3">
    <source>
        <dbReference type="EMBL" id="KAG5857191.1"/>
    </source>
</evidence>
<feature type="compositionally biased region" description="Basic and acidic residues" evidence="2">
    <location>
        <begin position="187"/>
        <end position="199"/>
    </location>
</feature>
<feature type="coiled-coil region" evidence="1">
    <location>
        <begin position="490"/>
        <end position="545"/>
    </location>
</feature>
<feature type="region of interest" description="Disordered" evidence="2">
    <location>
        <begin position="1"/>
        <end position="94"/>
    </location>
</feature>
<feature type="region of interest" description="Disordered" evidence="2">
    <location>
        <begin position="135"/>
        <end position="155"/>
    </location>
</feature>
<sequence length="555" mass="62228">MDARNRAHDVHSALRRAKRKMSSLQNELSEKESFSESEEELRGLAQAHSNELRDSLVDMYKANPKVNEELKQRLPSPVKQHSTESASQLRELEASSTTLLGRTVSEALAEDLSRGGLFVPQTKVSLLSHCGEPRAARSVLSPDSRENAPAKMMEEEEEEGHVARVDVQAQAELEQDAGPLRRPILSPRDHSEPSPKSAREVQGSANASGSFTSAKHPPVLDKEKNIAFLLKELDSLRDLNKKLQDRLALKERELEERAVDGQLLESELEARACEKAGALVEEIYTAQRERDQAVMARLRLANEERDEALLRANRLQQAAAELENINPEENDADLEELLNRINGADSALGIERSGAVIVDRLQKARERRKKITAEEMNAVIEERDAALAKCRRLEQDLHHAKEQSQTWANSARHPTAENNQEHARKEELEAVSRERDVAVERSQGLEEELQSLRAHYSLHQSLSQEASLKEQFDSTLNANSEALHTQEGQLTQATLHQEQLKAQIQALASEHQSTQAQLKLAREAEKEASEKVQKLERLVEVLRKKVGTGSVRTVI</sequence>
<protein>
    <recommendedName>
        <fullName evidence="5">Mirror-image polydactyly 1</fullName>
    </recommendedName>
</protein>
<feature type="coiled-coil region" evidence="1">
    <location>
        <begin position="219"/>
        <end position="260"/>
    </location>
</feature>
<feature type="compositionally biased region" description="Basic and acidic residues" evidence="2">
    <location>
        <begin position="1"/>
        <end position="12"/>
    </location>
</feature>
<name>A0A9D3MY39_ANGAN</name>
<gene>
    <name evidence="3" type="ORF">ANANG_G00016480</name>
</gene>
<keyword evidence="1" id="KW-0175">Coiled coil</keyword>
<feature type="region of interest" description="Disordered" evidence="2">
    <location>
        <begin position="173"/>
        <end position="218"/>
    </location>
</feature>
<keyword evidence="4" id="KW-1185">Reference proteome</keyword>
<feature type="compositionally biased region" description="Polar residues" evidence="2">
    <location>
        <begin position="79"/>
        <end position="94"/>
    </location>
</feature>
<evidence type="ECO:0000313" key="4">
    <source>
        <dbReference type="Proteomes" id="UP001044222"/>
    </source>
</evidence>
<dbReference type="AlphaFoldDB" id="A0A9D3MY39"/>
<evidence type="ECO:0000256" key="2">
    <source>
        <dbReference type="SAM" id="MobiDB-lite"/>
    </source>
</evidence>
<feature type="region of interest" description="Disordered" evidence="2">
    <location>
        <begin position="396"/>
        <end position="436"/>
    </location>
</feature>
<dbReference type="Proteomes" id="UP001044222">
    <property type="component" value="Unassembled WGS sequence"/>
</dbReference>
<reference evidence="3" key="1">
    <citation type="submission" date="2021-01" db="EMBL/GenBank/DDBJ databases">
        <title>A chromosome-scale assembly of European eel, Anguilla anguilla.</title>
        <authorList>
            <person name="Henkel C."/>
            <person name="Jong-Raadsen S.A."/>
            <person name="Dufour S."/>
            <person name="Weltzien F.-A."/>
            <person name="Palstra A.P."/>
            <person name="Pelster B."/>
            <person name="Spaink H.P."/>
            <person name="Van Den Thillart G.E."/>
            <person name="Jansen H."/>
            <person name="Zahm M."/>
            <person name="Klopp C."/>
            <person name="Cedric C."/>
            <person name="Louis A."/>
            <person name="Berthelot C."/>
            <person name="Parey E."/>
            <person name="Roest Crollius H."/>
            <person name="Montfort J."/>
            <person name="Robinson-Rechavi M."/>
            <person name="Bucao C."/>
            <person name="Bouchez O."/>
            <person name="Gislard M."/>
            <person name="Lluch J."/>
            <person name="Milhes M."/>
            <person name="Lampietro C."/>
            <person name="Lopez Roques C."/>
            <person name="Donnadieu C."/>
            <person name="Braasch I."/>
            <person name="Desvignes T."/>
            <person name="Postlethwait J."/>
            <person name="Bobe J."/>
            <person name="Guiguen Y."/>
            <person name="Dirks R."/>
        </authorList>
    </citation>
    <scope>NUCLEOTIDE SEQUENCE</scope>
    <source>
        <strain evidence="3">Tag_6206</strain>
        <tissue evidence="3">Liver</tissue>
    </source>
</reference>
<organism evidence="3 4">
    <name type="scientific">Anguilla anguilla</name>
    <name type="common">European freshwater eel</name>
    <name type="synonym">Muraena anguilla</name>
    <dbReference type="NCBI Taxonomy" id="7936"/>
    <lineage>
        <taxon>Eukaryota</taxon>
        <taxon>Metazoa</taxon>
        <taxon>Chordata</taxon>
        <taxon>Craniata</taxon>
        <taxon>Vertebrata</taxon>
        <taxon>Euteleostomi</taxon>
        <taxon>Actinopterygii</taxon>
        <taxon>Neopterygii</taxon>
        <taxon>Teleostei</taxon>
        <taxon>Anguilliformes</taxon>
        <taxon>Anguillidae</taxon>
        <taxon>Anguilla</taxon>
    </lineage>
</organism>
<dbReference type="PANTHER" id="PTHR22089">
    <property type="entry name" value="MIRROR-IMAGE POLYDACTYLY GENE 1 PROTEIN"/>
    <property type="match status" value="1"/>
</dbReference>
<feature type="coiled-coil region" evidence="1">
    <location>
        <begin position="298"/>
        <end position="332"/>
    </location>
</feature>